<dbReference type="InterPro" id="IPR013424">
    <property type="entry name" value="Ice-binding_C"/>
</dbReference>
<keyword evidence="1" id="KW-0732">Signal</keyword>
<reference evidence="3 4" key="1">
    <citation type="submission" date="2019-11" db="EMBL/GenBank/DDBJ databases">
        <title>Draft Genome Sequences of Six Type Strains of the Genus Massilia.</title>
        <authorList>
            <person name="Miess H."/>
            <person name="Frediansyah A."/>
            <person name="Goeker M."/>
            <person name="Gross H."/>
        </authorList>
    </citation>
    <scope>NUCLEOTIDE SEQUENCE [LARGE SCALE GENOMIC DNA]</scope>
    <source>
        <strain evidence="3 4">DSM 17513</strain>
    </source>
</reference>
<keyword evidence="4" id="KW-1185">Reference proteome</keyword>
<proteinExistence type="predicted"/>
<dbReference type="RefSeq" id="WP_155709813.1">
    <property type="nucleotide sequence ID" value="NZ_BMWU01000002.1"/>
</dbReference>
<gene>
    <name evidence="3" type="ORF">GJV26_16675</name>
</gene>
<evidence type="ECO:0000313" key="3">
    <source>
        <dbReference type="EMBL" id="MUI14078.1"/>
    </source>
</evidence>
<evidence type="ECO:0000313" key="4">
    <source>
        <dbReference type="Proteomes" id="UP000431684"/>
    </source>
</evidence>
<dbReference type="EMBL" id="WNWM01000002">
    <property type="protein sequence ID" value="MUI14078.1"/>
    <property type="molecule type" value="Genomic_DNA"/>
</dbReference>
<name>A0A6I3XN71_9BURK</name>
<dbReference type="Proteomes" id="UP000431684">
    <property type="component" value="Unassembled WGS sequence"/>
</dbReference>
<protein>
    <submittedName>
        <fullName evidence="3">PEP-CTERM sorting domain-containing protein</fullName>
    </submittedName>
</protein>
<evidence type="ECO:0000259" key="2">
    <source>
        <dbReference type="Pfam" id="PF07589"/>
    </source>
</evidence>
<dbReference type="OrthoDB" id="8759491at2"/>
<accession>A0A6I3XN71</accession>
<feature type="signal peptide" evidence="1">
    <location>
        <begin position="1"/>
        <end position="19"/>
    </location>
</feature>
<dbReference type="Pfam" id="PF07589">
    <property type="entry name" value="PEP-CTERM"/>
    <property type="match status" value="1"/>
</dbReference>
<dbReference type="NCBIfam" id="TIGR02595">
    <property type="entry name" value="PEP_CTERM"/>
    <property type="match status" value="1"/>
</dbReference>
<feature type="domain" description="Ice-binding protein C-terminal" evidence="2">
    <location>
        <begin position="154"/>
        <end position="179"/>
    </location>
</feature>
<dbReference type="AlphaFoldDB" id="A0A6I3XN71"/>
<sequence>MLKKLVAIGVLATCSLAQAEVQELKVIYQGFQSSTTQTFVPWKRFTAYFSVDDLNQDGTFSQDELVRFSMGYISYVQGGGSGSPIVSNYLTSFSYTPGSDPAFAGIFRVHDDMFPWGEEVVAGQYYSSYGSGGSTWRWTDDTKTWVLPADAPAPVPEPAQYGMLAAGLVGMLAFARRRRA</sequence>
<organism evidence="3 4">
    <name type="scientific">Pseudoduganella dura</name>
    <dbReference type="NCBI Taxonomy" id="321982"/>
    <lineage>
        <taxon>Bacteria</taxon>
        <taxon>Pseudomonadati</taxon>
        <taxon>Pseudomonadota</taxon>
        <taxon>Betaproteobacteria</taxon>
        <taxon>Burkholderiales</taxon>
        <taxon>Oxalobacteraceae</taxon>
        <taxon>Telluria group</taxon>
        <taxon>Pseudoduganella</taxon>
    </lineage>
</organism>
<feature type="chain" id="PRO_5026289916" evidence="1">
    <location>
        <begin position="20"/>
        <end position="180"/>
    </location>
</feature>
<comment type="caution">
    <text evidence="3">The sequence shown here is derived from an EMBL/GenBank/DDBJ whole genome shotgun (WGS) entry which is preliminary data.</text>
</comment>
<evidence type="ECO:0000256" key="1">
    <source>
        <dbReference type="SAM" id="SignalP"/>
    </source>
</evidence>